<name>A0A1D1UUS0_RAMVA</name>
<accession>A0A1D1UUS0</accession>
<dbReference type="AlphaFoldDB" id="A0A1D1UUS0"/>
<evidence type="ECO:0000313" key="1">
    <source>
        <dbReference type="EMBL" id="GAU91492.1"/>
    </source>
</evidence>
<sequence>MEASGRRDETEAPPGNFSFVYSTKSLLVSLARLIIQLEELLVVVLQKLQNIQRIDGIHSGHV</sequence>
<proteinExistence type="predicted"/>
<dbReference type="EMBL" id="BDGG01000002">
    <property type="protein sequence ID" value="GAU91492.1"/>
    <property type="molecule type" value="Genomic_DNA"/>
</dbReference>
<keyword evidence="2" id="KW-1185">Reference proteome</keyword>
<protein>
    <submittedName>
        <fullName evidence="1">Uncharacterized protein</fullName>
    </submittedName>
</protein>
<reference evidence="1 2" key="1">
    <citation type="journal article" date="2016" name="Nat. Commun.">
        <title>Extremotolerant tardigrade genome and improved radiotolerance of human cultured cells by tardigrade-unique protein.</title>
        <authorList>
            <person name="Hashimoto T."/>
            <person name="Horikawa D.D."/>
            <person name="Saito Y."/>
            <person name="Kuwahara H."/>
            <person name="Kozuka-Hata H."/>
            <person name="Shin-I T."/>
            <person name="Minakuchi Y."/>
            <person name="Ohishi K."/>
            <person name="Motoyama A."/>
            <person name="Aizu T."/>
            <person name="Enomoto A."/>
            <person name="Kondo K."/>
            <person name="Tanaka S."/>
            <person name="Hara Y."/>
            <person name="Koshikawa S."/>
            <person name="Sagara H."/>
            <person name="Miura T."/>
            <person name="Yokobori S."/>
            <person name="Miyagawa K."/>
            <person name="Suzuki Y."/>
            <person name="Kubo T."/>
            <person name="Oyama M."/>
            <person name="Kohara Y."/>
            <person name="Fujiyama A."/>
            <person name="Arakawa K."/>
            <person name="Katayama T."/>
            <person name="Toyoda A."/>
            <person name="Kunieda T."/>
        </authorList>
    </citation>
    <scope>NUCLEOTIDE SEQUENCE [LARGE SCALE GENOMIC DNA]</scope>
    <source>
        <strain evidence="1 2">YOKOZUNA-1</strain>
    </source>
</reference>
<organism evidence="1 2">
    <name type="scientific">Ramazzottius varieornatus</name>
    <name type="common">Water bear</name>
    <name type="synonym">Tardigrade</name>
    <dbReference type="NCBI Taxonomy" id="947166"/>
    <lineage>
        <taxon>Eukaryota</taxon>
        <taxon>Metazoa</taxon>
        <taxon>Ecdysozoa</taxon>
        <taxon>Tardigrada</taxon>
        <taxon>Eutardigrada</taxon>
        <taxon>Parachela</taxon>
        <taxon>Hypsibioidea</taxon>
        <taxon>Ramazzottiidae</taxon>
        <taxon>Ramazzottius</taxon>
    </lineage>
</organism>
<evidence type="ECO:0000313" key="2">
    <source>
        <dbReference type="Proteomes" id="UP000186922"/>
    </source>
</evidence>
<gene>
    <name evidence="1" type="primary">RvY_03732-1</name>
    <name evidence="1" type="synonym">RvY_03732.1</name>
    <name evidence="1" type="ORF">RvY_03732</name>
</gene>
<comment type="caution">
    <text evidence="1">The sequence shown here is derived from an EMBL/GenBank/DDBJ whole genome shotgun (WGS) entry which is preliminary data.</text>
</comment>
<dbReference type="Proteomes" id="UP000186922">
    <property type="component" value="Unassembled WGS sequence"/>
</dbReference>